<dbReference type="EMBL" id="CP000790">
    <property type="protein sequence ID" value="ABU73947.1"/>
    <property type="molecule type" value="Genomic_DNA"/>
</dbReference>
<evidence type="ECO:0000256" key="3">
    <source>
        <dbReference type="ARBA" id="ARBA00022840"/>
    </source>
</evidence>
<evidence type="ECO:0000313" key="6">
    <source>
        <dbReference type="Proteomes" id="UP000008152"/>
    </source>
</evidence>
<name>A7N6T3_VIBC1</name>
<sequence>MFVMVDIFYVFITMLILLALKISLDSQSIFQGNLNMNVRTLFIILNQDRYHYYNYHNYVANYDDIVCFYDHTGRVPDKRTLPDNVKVIQSIANFSFEYIIDELREVANNYQEICFVCSEEKYFMLAAQLRECFKSKGINFETSKFFRDKIYMKSQVNKMGFRVPKYFSLSSETCYDDVVSHLHTNCFVIKPIDGHGARDTYIVTTESDFKQLNLVDIEAYEAEEFIDGCLYHIDSVLHNGKVLYGVPFEYSYPCIEYKSGKVISSLELEESNPLFDKLMNYNEALLGNIDGTHVIHLEVFVKGEDFIFLEIAGRPPGGGLSPEGSPQLA</sequence>
<keyword evidence="4" id="KW-1133">Transmembrane helix</keyword>
<proteinExistence type="predicted"/>
<reference evidence="5 6" key="1">
    <citation type="submission" date="2007-08" db="EMBL/GenBank/DDBJ databases">
        <authorList>
            <consortium name="The Vibrio harveyi Genome Sequencing Project"/>
            <person name="Bassler B."/>
            <person name="Clifton S.W."/>
            <person name="Fulton L."/>
            <person name="Delehaunty K."/>
            <person name="Fronick C."/>
            <person name="Harrison M."/>
            <person name="Markivic C."/>
            <person name="Fulton R."/>
            <person name="Tin-Wollam A.-M."/>
            <person name="Shah N."/>
            <person name="Pepin K."/>
            <person name="Nash W."/>
            <person name="Thiruvilangam P."/>
            <person name="Bhonagiri V."/>
            <person name="Waters C."/>
            <person name="Tu K.C."/>
            <person name="Irgon J."/>
            <person name="Wilson R.K."/>
        </authorList>
    </citation>
    <scope>NUCLEOTIDE SEQUENCE [LARGE SCALE GENOMIC DNA]</scope>
    <source>
        <strain evidence="6">ATCC BAA-1116 / BB120</strain>
    </source>
</reference>
<accession>A7N6T3</accession>
<dbReference type="PANTHER" id="PTHR43585:SF2">
    <property type="entry name" value="ATP-GRASP ENZYME FSQD"/>
    <property type="match status" value="1"/>
</dbReference>
<dbReference type="GO" id="GO:0005524">
    <property type="term" value="F:ATP binding"/>
    <property type="evidence" value="ECO:0007669"/>
    <property type="project" value="UniProtKB-KW"/>
</dbReference>
<dbReference type="Proteomes" id="UP000008152">
    <property type="component" value="Chromosome II"/>
</dbReference>
<feature type="transmembrane region" description="Helical" evidence="4">
    <location>
        <begin position="7"/>
        <end position="24"/>
    </location>
</feature>
<evidence type="ECO:0000256" key="4">
    <source>
        <dbReference type="SAM" id="Phobius"/>
    </source>
</evidence>
<dbReference type="PATRIC" id="fig|338187.25.peg.4256"/>
<keyword evidence="1" id="KW-0436">Ligase</keyword>
<dbReference type="SUPFAM" id="SSF56059">
    <property type="entry name" value="Glutathione synthetase ATP-binding domain-like"/>
    <property type="match status" value="1"/>
</dbReference>
<protein>
    <recommendedName>
        <fullName evidence="7">ATP-grasp domain-containing protein</fullName>
    </recommendedName>
</protein>
<dbReference type="AlphaFoldDB" id="A7N6T3"/>
<gene>
    <name evidence="5" type="ordered locus">VIBHAR_06054</name>
</gene>
<evidence type="ECO:0000313" key="5">
    <source>
        <dbReference type="EMBL" id="ABU73947.1"/>
    </source>
</evidence>
<dbReference type="GO" id="GO:0016874">
    <property type="term" value="F:ligase activity"/>
    <property type="evidence" value="ECO:0007669"/>
    <property type="project" value="UniProtKB-KW"/>
</dbReference>
<dbReference type="PANTHER" id="PTHR43585">
    <property type="entry name" value="FUMIPYRROLE BIOSYNTHESIS PROTEIN C"/>
    <property type="match status" value="1"/>
</dbReference>
<evidence type="ECO:0008006" key="7">
    <source>
        <dbReference type="Google" id="ProtNLM"/>
    </source>
</evidence>
<dbReference type="Gene3D" id="3.30.470.20">
    <property type="entry name" value="ATP-grasp fold, B domain"/>
    <property type="match status" value="1"/>
</dbReference>
<dbReference type="KEGG" id="vha:VIBHAR_06054"/>
<keyword evidence="4" id="KW-0812">Transmembrane</keyword>
<organism evidence="5 6">
    <name type="scientific">Vibrio campbellii (strain ATCC BAA-1116)</name>
    <dbReference type="NCBI Taxonomy" id="2902295"/>
    <lineage>
        <taxon>Bacteria</taxon>
        <taxon>Pseudomonadati</taxon>
        <taxon>Pseudomonadota</taxon>
        <taxon>Gammaproteobacteria</taxon>
        <taxon>Vibrionales</taxon>
        <taxon>Vibrionaceae</taxon>
        <taxon>Vibrio</taxon>
    </lineage>
</organism>
<dbReference type="InterPro" id="IPR052032">
    <property type="entry name" value="ATP-dep_AA_Ligase"/>
</dbReference>
<dbReference type="Gene3D" id="3.40.50.20">
    <property type="match status" value="1"/>
</dbReference>
<evidence type="ECO:0000256" key="1">
    <source>
        <dbReference type="ARBA" id="ARBA00022598"/>
    </source>
</evidence>
<keyword evidence="4" id="KW-0472">Membrane</keyword>
<evidence type="ECO:0000256" key="2">
    <source>
        <dbReference type="ARBA" id="ARBA00022741"/>
    </source>
</evidence>
<keyword evidence="3" id="KW-0067">ATP-binding</keyword>
<keyword evidence="2" id="KW-0547">Nucleotide-binding</keyword>